<evidence type="ECO:0000313" key="2">
    <source>
        <dbReference type="EMBL" id="OWP44017.1"/>
    </source>
</evidence>
<dbReference type="GO" id="GO:0006313">
    <property type="term" value="P:DNA transposition"/>
    <property type="evidence" value="ECO:0007669"/>
    <property type="project" value="InterPro"/>
</dbReference>
<reference evidence="2 3" key="1">
    <citation type="submission" date="2017-06" db="EMBL/GenBank/DDBJ databases">
        <title>Draft genome of Pseudomonas nitroreducens DF05.</title>
        <authorList>
            <person name="Iyer R."/>
        </authorList>
    </citation>
    <scope>NUCLEOTIDE SEQUENCE [LARGE SCALE GENOMIC DNA]</scope>
    <source>
        <strain evidence="2 3">DF05</strain>
    </source>
</reference>
<dbReference type="InterPro" id="IPR051698">
    <property type="entry name" value="Transposase_11-like"/>
</dbReference>
<gene>
    <name evidence="2" type="ORF">CEG18_29250</name>
</gene>
<name>A0A246F2Y0_PSENT</name>
<sequence>MGCQKEIAQALVDKGADYLMGLKGNQGTLHRQVMACFDVTEWRHYQDFASWGHTTDERGHGRQERRRCIALACPPGEPFDAWAGMQTMAMVESMRQTEEGVSTERRYYVSSLPPDSEELAQAIRSHWQIENRLHWCLDVT</sequence>
<organism evidence="2 3">
    <name type="scientific">Pseudomonas nitroreducens</name>
    <dbReference type="NCBI Taxonomy" id="46680"/>
    <lineage>
        <taxon>Bacteria</taxon>
        <taxon>Pseudomonadati</taxon>
        <taxon>Pseudomonadota</taxon>
        <taxon>Gammaproteobacteria</taxon>
        <taxon>Pseudomonadales</taxon>
        <taxon>Pseudomonadaceae</taxon>
        <taxon>Pseudomonas</taxon>
    </lineage>
</organism>
<dbReference type="NCBIfam" id="NF033564">
    <property type="entry name" value="transpos_ISAs1"/>
    <property type="match status" value="1"/>
</dbReference>
<dbReference type="PANTHER" id="PTHR30298">
    <property type="entry name" value="H REPEAT-ASSOCIATED PREDICTED TRANSPOSASE"/>
    <property type="match status" value="1"/>
</dbReference>
<dbReference type="Pfam" id="PF01609">
    <property type="entry name" value="DDE_Tnp_1"/>
    <property type="match status" value="1"/>
</dbReference>
<proteinExistence type="predicted"/>
<evidence type="ECO:0000313" key="3">
    <source>
        <dbReference type="Proteomes" id="UP000198145"/>
    </source>
</evidence>
<dbReference type="Proteomes" id="UP000198145">
    <property type="component" value="Unassembled WGS sequence"/>
</dbReference>
<dbReference type="PANTHER" id="PTHR30298:SF0">
    <property type="entry name" value="PROTEIN YBFL-RELATED"/>
    <property type="match status" value="1"/>
</dbReference>
<dbReference type="GO" id="GO:0004803">
    <property type="term" value="F:transposase activity"/>
    <property type="evidence" value="ECO:0007669"/>
    <property type="project" value="InterPro"/>
</dbReference>
<dbReference type="AlphaFoldDB" id="A0A246F2Y0"/>
<feature type="domain" description="Transposase IS4-like" evidence="1">
    <location>
        <begin position="3"/>
        <end position="138"/>
    </location>
</feature>
<feature type="non-terminal residue" evidence="2">
    <location>
        <position position="140"/>
    </location>
</feature>
<dbReference type="GO" id="GO:0003677">
    <property type="term" value="F:DNA binding"/>
    <property type="evidence" value="ECO:0007669"/>
    <property type="project" value="InterPro"/>
</dbReference>
<dbReference type="InterPro" id="IPR002559">
    <property type="entry name" value="Transposase_11"/>
</dbReference>
<comment type="caution">
    <text evidence="2">The sequence shown here is derived from an EMBL/GenBank/DDBJ whole genome shotgun (WGS) entry which is preliminary data.</text>
</comment>
<dbReference type="EMBL" id="NJBA01000084">
    <property type="protein sequence ID" value="OWP44017.1"/>
    <property type="molecule type" value="Genomic_DNA"/>
</dbReference>
<dbReference type="InterPro" id="IPR047647">
    <property type="entry name" value="ISAs1_transpos"/>
</dbReference>
<protein>
    <submittedName>
        <fullName evidence="2">ISAs1 family transposase</fullName>
    </submittedName>
</protein>
<accession>A0A246F2Y0</accession>
<evidence type="ECO:0000259" key="1">
    <source>
        <dbReference type="Pfam" id="PF01609"/>
    </source>
</evidence>